<protein>
    <submittedName>
        <fullName evidence="4">RND transporter</fullName>
    </submittedName>
</protein>
<evidence type="ECO:0000313" key="5">
    <source>
        <dbReference type="Proteomes" id="UP000245202"/>
    </source>
</evidence>
<dbReference type="PANTHER" id="PTHR32347">
    <property type="entry name" value="EFFLUX SYSTEM COMPONENT YKNX-RELATED"/>
    <property type="match status" value="1"/>
</dbReference>
<reference evidence="4 5" key="1">
    <citation type="submission" date="2017-08" db="EMBL/GenBank/DDBJ databases">
        <title>Substantial Increase in Enzyme Production by Combined Drug-Resistance Mutations in Paenibacillus agaridevorans.</title>
        <authorList>
            <person name="Tanaka Y."/>
            <person name="Funane K."/>
            <person name="Hosaka T."/>
            <person name="Shiwa Y."/>
            <person name="Fujita N."/>
            <person name="Miyazaki T."/>
            <person name="Yoshikawa H."/>
            <person name="Murakami K."/>
            <person name="Kasahara K."/>
            <person name="Inaoka T."/>
            <person name="Hiraga Y."/>
            <person name="Ochi K."/>
        </authorList>
    </citation>
    <scope>NUCLEOTIDE SEQUENCE [LARGE SCALE GENOMIC DNA]</scope>
    <source>
        <strain evidence="4 5">T-3040</strain>
    </source>
</reference>
<feature type="domain" description="Multidrug resistance protein MdtA-like C-terminal permuted SH3" evidence="3">
    <location>
        <begin position="290"/>
        <end position="345"/>
    </location>
</feature>
<evidence type="ECO:0000313" key="4">
    <source>
        <dbReference type="EMBL" id="GBG08542.1"/>
    </source>
</evidence>
<comment type="caution">
    <text evidence="4">The sequence shown here is derived from an EMBL/GenBank/DDBJ whole genome shotgun (WGS) entry which is preliminary data.</text>
</comment>
<dbReference type="InterPro" id="IPR050465">
    <property type="entry name" value="UPF0194_transport"/>
</dbReference>
<dbReference type="Pfam" id="PF25967">
    <property type="entry name" value="RND-MFP_C"/>
    <property type="match status" value="1"/>
</dbReference>
<dbReference type="Gene3D" id="1.10.287.470">
    <property type="entry name" value="Helix hairpin bin"/>
    <property type="match status" value="1"/>
</dbReference>
<dbReference type="InterPro" id="IPR058627">
    <property type="entry name" value="MdtA-like_C"/>
</dbReference>
<dbReference type="Gene3D" id="2.40.420.20">
    <property type="match status" value="1"/>
</dbReference>
<dbReference type="AlphaFoldDB" id="A0A2R5EPE3"/>
<dbReference type="Gene3D" id="2.40.50.100">
    <property type="match status" value="1"/>
</dbReference>
<dbReference type="RefSeq" id="WP_108993480.1">
    <property type="nucleotide sequence ID" value="NZ_BDQX01000171.1"/>
</dbReference>
<keyword evidence="5" id="KW-1185">Reference proteome</keyword>
<evidence type="ECO:0000259" key="3">
    <source>
        <dbReference type="Pfam" id="PF25967"/>
    </source>
</evidence>
<proteinExistence type="predicted"/>
<gene>
    <name evidence="4" type="ORF">PAT3040_03129</name>
</gene>
<organism evidence="4 5">
    <name type="scientific">Paenibacillus agaridevorans</name>
    <dbReference type="NCBI Taxonomy" id="171404"/>
    <lineage>
        <taxon>Bacteria</taxon>
        <taxon>Bacillati</taxon>
        <taxon>Bacillota</taxon>
        <taxon>Bacilli</taxon>
        <taxon>Bacillales</taxon>
        <taxon>Paenibacillaceae</taxon>
        <taxon>Paenibacillus</taxon>
    </lineage>
</organism>
<evidence type="ECO:0000256" key="1">
    <source>
        <dbReference type="ARBA" id="ARBA00004196"/>
    </source>
</evidence>
<comment type="subcellular location">
    <subcellularLocation>
        <location evidence="1">Cell envelope</location>
    </subcellularLocation>
</comment>
<dbReference type="PROSITE" id="PS51257">
    <property type="entry name" value="PROKAR_LIPOPROTEIN"/>
    <property type="match status" value="1"/>
</dbReference>
<dbReference type="PANTHER" id="PTHR32347:SF23">
    <property type="entry name" value="BLL5650 PROTEIN"/>
    <property type="match status" value="1"/>
</dbReference>
<sequence length="347" mass="38610">MNRYFKIAFFYILILLFLLLLLSGCTRALERKAAVPELIEPVRVELDLFEVKRGTLALEMKGTGIIVPSATDYYSFEIDGELGQWFVRPGDVVHKGDVLVRLDSGNFDMQLVQQQLAVENRQRALNQELEAGLDEVNTDNLWLLRTNLRIEQMKLDLLLDRQSKRELKALTDGIVTFADSIRAGDPVTSYRPVAGIARTDKLQLRYIGDLSSRLSHLKLGMSAVLTDPDSSLKTKGVVASLPTGSANASNSARAAILERTLLFDFENEPPDSIRLGDNLEFALELVRKENALIIPRGALRNYQGRDFVLVVDGETSRELDVERGLVTPTEVEIVAGLAEGQQVVVTN</sequence>
<evidence type="ECO:0000256" key="2">
    <source>
        <dbReference type="ARBA" id="ARBA00023054"/>
    </source>
</evidence>
<dbReference type="GO" id="GO:0030313">
    <property type="term" value="C:cell envelope"/>
    <property type="evidence" value="ECO:0007669"/>
    <property type="project" value="UniProtKB-SubCell"/>
</dbReference>
<name>A0A2R5EPE3_9BACL</name>
<keyword evidence="2" id="KW-0175">Coiled coil</keyword>
<dbReference type="EMBL" id="BDQX01000171">
    <property type="protein sequence ID" value="GBG08542.1"/>
    <property type="molecule type" value="Genomic_DNA"/>
</dbReference>
<accession>A0A2R5EPE3</accession>
<dbReference type="Proteomes" id="UP000245202">
    <property type="component" value="Unassembled WGS sequence"/>
</dbReference>